<protein>
    <recommendedName>
        <fullName evidence="3">Tyr recombinase domain-containing protein</fullName>
    </recommendedName>
</protein>
<dbReference type="EMBL" id="VCKX01000029">
    <property type="protein sequence ID" value="TMR35875.1"/>
    <property type="molecule type" value="Genomic_DNA"/>
</dbReference>
<dbReference type="AlphaFoldDB" id="A0A5S4GSD7"/>
<proteinExistence type="predicted"/>
<dbReference type="OrthoDB" id="3216692at2"/>
<gene>
    <name evidence="1" type="ORF">ETD85_12410</name>
</gene>
<reference evidence="1 2" key="1">
    <citation type="submission" date="2019-05" db="EMBL/GenBank/DDBJ databases">
        <title>Draft genome sequence of Nonomuraea zeae DSM 100528.</title>
        <authorList>
            <person name="Saricaoglu S."/>
            <person name="Isik K."/>
        </authorList>
    </citation>
    <scope>NUCLEOTIDE SEQUENCE [LARGE SCALE GENOMIC DNA]</scope>
    <source>
        <strain evidence="1 2">DSM 100528</strain>
    </source>
</reference>
<evidence type="ECO:0000313" key="1">
    <source>
        <dbReference type="EMBL" id="TMR35875.1"/>
    </source>
</evidence>
<organism evidence="1 2">
    <name type="scientific">Nonomuraea zeae</name>
    <dbReference type="NCBI Taxonomy" id="1642303"/>
    <lineage>
        <taxon>Bacteria</taxon>
        <taxon>Bacillati</taxon>
        <taxon>Actinomycetota</taxon>
        <taxon>Actinomycetes</taxon>
        <taxon>Streptosporangiales</taxon>
        <taxon>Streptosporangiaceae</taxon>
        <taxon>Nonomuraea</taxon>
    </lineage>
</organism>
<dbReference type="Proteomes" id="UP000306628">
    <property type="component" value="Unassembled WGS sequence"/>
</dbReference>
<comment type="caution">
    <text evidence="1">The sequence shown here is derived from an EMBL/GenBank/DDBJ whole genome shotgun (WGS) entry which is preliminary data.</text>
</comment>
<dbReference type="GO" id="GO:0003677">
    <property type="term" value="F:DNA binding"/>
    <property type="evidence" value="ECO:0007669"/>
    <property type="project" value="InterPro"/>
</dbReference>
<dbReference type="InterPro" id="IPR011010">
    <property type="entry name" value="DNA_brk_join_enz"/>
</dbReference>
<sequence>MIDRAIATATTPAIRLILALAAVHAARPKMIRDLRLDDIDLGNHRITIGGHPRPLDELTRQALLAWLDYRQPLAEHR</sequence>
<dbReference type="SUPFAM" id="SSF56349">
    <property type="entry name" value="DNA breaking-rejoining enzymes"/>
    <property type="match status" value="1"/>
</dbReference>
<evidence type="ECO:0000313" key="2">
    <source>
        <dbReference type="Proteomes" id="UP000306628"/>
    </source>
</evidence>
<accession>A0A5S4GSD7</accession>
<keyword evidence="2" id="KW-1185">Reference proteome</keyword>
<dbReference type="RefSeq" id="WP_138689813.1">
    <property type="nucleotide sequence ID" value="NZ_JBHSAZ010000024.1"/>
</dbReference>
<name>A0A5S4GSD7_9ACTN</name>
<evidence type="ECO:0008006" key="3">
    <source>
        <dbReference type="Google" id="ProtNLM"/>
    </source>
</evidence>